<feature type="region of interest" description="Disordered" evidence="1">
    <location>
        <begin position="599"/>
        <end position="626"/>
    </location>
</feature>
<organism evidence="2">
    <name type="scientific">Timema douglasi</name>
    <name type="common">Walking stick</name>
    <dbReference type="NCBI Taxonomy" id="61478"/>
    <lineage>
        <taxon>Eukaryota</taxon>
        <taxon>Metazoa</taxon>
        <taxon>Ecdysozoa</taxon>
        <taxon>Arthropoda</taxon>
        <taxon>Hexapoda</taxon>
        <taxon>Insecta</taxon>
        <taxon>Pterygota</taxon>
        <taxon>Neoptera</taxon>
        <taxon>Polyneoptera</taxon>
        <taxon>Phasmatodea</taxon>
        <taxon>Timematodea</taxon>
        <taxon>Timematoidea</taxon>
        <taxon>Timematidae</taxon>
        <taxon>Timema</taxon>
    </lineage>
</organism>
<evidence type="ECO:0000313" key="2">
    <source>
        <dbReference type="EMBL" id="CAD7201787.1"/>
    </source>
</evidence>
<reference evidence="2" key="1">
    <citation type="submission" date="2020-11" db="EMBL/GenBank/DDBJ databases">
        <authorList>
            <person name="Tran Van P."/>
        </authorList>
    </citation>
    <scope>NUCLEOTIDE SEQUENCE</scope>
</reference>
<feature type="region of interest" description="Disordered" evidence="1">
    <location>
        <begin position="726"/>
        <end position="748"/>
    </location>
</feature>
<accession>A0A7R8VNG7</accession>
<proteinExistence type="predicted"/>
<dbReference type="PANTHER" id="PTHR36162:SF12">
    <property type="match status" value="1"/>
</dbReference>
<gene>
    <name evidence="2" type="ORF">TDIB3V08_LOCUS7981</name>
</gene>
<feature type="compositionally biased region" description="Low complexity" evidence="1">
    <location>
        <begin position="603"/>
        <end position="612"/>
    </location>
</feature>
<dbReference type="Gene3D" id="1.25.40.10">
    <property type="entry name" value="Tetratricopeptide repeat domain"/>
    <property type="match status" value="1"/>
</dbReference>
<feature type="region of interest" description="Disordered" evidence="1">
    <location>
        <begin position="315"/>
        <end position="368"/>
    </location>
</feature>
<feature type="compositionally biased region" description="Polar residues" evidence="1">
    <location>
        <begin position="326"/>
        <end position="337"/>
    </location>
</feature>
<protein>
    <submittedName>
        <fullName evidence="2">Uncharacterized protein</fullName>
    </submittedName>
</protein>
<dbReference type="AlphaFoldDB" id="A0A7R8VNG7"/>
<name>A0A7R8VNG7_TIMDO</name>
<dbReference type="InterPro" id="IPR011990">
    <property type="entry name" value="TPR-like_helical_dom_sf"/>
</dbReference>
<sequence>MFRVLQTYENIFRILQTYENIFRVLQTYENIFRVLQTYENMFRVLQTYENIFRILRTYENLFGVLRTYENLFGVLRTYENLFGVLRTYENMFEVLRTYENMFGVLRTYENMFGVLRTFENMFGVLRTFENMFGVLRTFENMFGVLRAYENMFGVLRAYENMFRVLRAYENTFRVLRAYENTFRVLRAYENTFRVLRAYENTFRVLRAYENTFRVLRAYENTFRVLRAYENTFRVLWAYENTFRVLRTYENTLRVLRTYEKTFRVLRTYEKMFRLPQETPLALVNKRRSRFMNDENKGDYDSKYCRIPVPIKTINKNESKSRLKNSAAESNIKQTNRTVHQRSAVHSDVSSFVQEDTNQHPESSQNTVLSHPRQDINYLAGMDHLNDKENLDSKADNCEQIIDNTIELIREHELNINSSLDELTSPPTIEKACSDLDLASQEYSLYNLTPRFTTKPPEEPILKNIFPVHRFGKLTLQPPEEPTLILTDNMLKLLSNRHTTESSSSTVPSVPLTNVTEFNTVSSNNINTTSKSFDILPKNNVVNTSVQDMAASLCNSQNVELSYGPLMKSEQRNNSTSSPENDNTSLVDCFNSTVVNMPPTLNQTIGGTESESNTTEEKQVASSGELSNSVVLDRQTVEMISNKLKEVTNLLNTALAINTGKSHGNKTKRCSSESYVEVTPLRRSLRLSSKPCENSDKQLPKFETPLKSAIKKPTTSTTRKNKVKFSNLGQRSLKTRQLTPKPQTPKKIDMNTPARVRFLLELAGKIKSNNK</sequence>
<feature type="compositionally biased region" description="Polar residues" evidence="1">
    <location>
        <begin position="726"/>
        <end position="740"/>
    </location>
</feature>
<dbReference type="PANTHER" id="PTHR36162">
    <property type="match status" value="1"/>
</dbReference>
<evidence type="ECO:0000256" key="1">
    <source>
        <dbReference type="SAM" id="MobiDB-lite"/>
    </source>
</evidence>
<dbReference type="EMBL" id="OA568700">
    <property type="protein sequence ID" value="CAD7201787.1"/>
    <property type="molecule type" value="Genomic_DNA"/>
</dbReference>
<feature type="compositionally biased region" description="Polar residues" evidence="1">
    <location>
        <begin position="347"/>
        <end position="368"/>
    </location>
</feature>